<dbReference type="EMBL" id="JASPKY010000224">
    <property type="protein sequence ID" value="KAK9718895.1"/>
    <property type="molecule type" value="Genomic_DNA"/>
</dbReference>
<evidence type="ECO:0000256" key="4">
    <source>
        <dbReference type="ARBA" id="ARBA00022989"/>
    </source>
</evidence>
<dbReference type="InterPro" id="IPR001594">
    <property type="entry name" value="Palmitoyltrfase_DHHC"/>
</dbReference>
<reference evidence="9 10" key="1">
    <citation type="journal article" date="2024" name="BMC Genomics">
        <title>De novo assembly and annotation of Popillia japonica's genome with initial clues to its potential as an invasive pest.</title>
        <authorList>
            <person name="Cucini C."/>
            <person name="Boschi S."/>
            <person name="Funari R."/>
            <person name="Cardaioli E."/>
            <person name="Iannotti N."/>
            <person name="Marturano G."/>
            <person name="Paoli F."/>
            <person name="Bruttini M."/>
            <person name="Carapelli A."/>
            <person name="Frati F."/>
            <person name="Nardi F."/>
        </authorList>
    </citation>
    <scope>NUCLEOTIDE SEQUENCE [LARGE SCALE GENOMIC DNA]</scope>
    <source>
        <strain evidence="9">DMR45628</strain>
    </source>
</reference>
<keyword evidence="5 7" id="KW-0472">Membrane</keyword>
<evidence type="ECO:0000256" key="6">
    <source>
        <dbReference type="ARBA" id="ARBA00023315"/>
    </source>
</evidence>
<proteinExistence type="inferred from homology"/>
<dbReference type="InterPro" id="IPR039859">
    <property type="entry name" value="PFA4/ZDH16/20/ERF2-like"/>
</dbReference>
<feature type="transmembrane region" description="Helical" evidence="7">
    <location>
        <begin position="54"/>
        <end position="72"/>
    </location>
</feature>
<comment type="similarity">
    <text evidence="7">Belongs to the DHHC palmitoyltransferase family.</text>
</comment>
<name>A0AAW1KGY4_POPJA</name>
<organism evidence="9 10">
    <name type="scientific">Popillia japonica</name>
    <name type="common">Japanese beetle</name>
    <dbReference type="NCBI Taxonomy" id="7064"/>
    <lineage>
        <taxon>Eukaryota</taxon>
        <taxon>Metazoa</taxon>
        <taxon>Ecdysozoa</taxon>
        <taxon>Arthropoda</taxon>
        <taxon>Hexapoda</taxon>
        <taxon>Insecta</taxon>
        <taxon>Pterygota</taxon>
        <taxon>Neoptera</taxon>
        <taxon>Endopterygota</taxon>
        <taxon>Coleoptera</taxon>
        <taxon>Polyphaga</taxon>
        <taxon>Scarabaeiformia</taxon>
        <taxon>Scarabaeidae</taxon>
        <taxon>Rutelinae</taxon>
        <taxon>Popillia</taxon>
    </lineage>
</organism>
<dbReference type="EC" id="2.3.1.225" evidence="7"/>
<evidence type="ECO:0000256" key="3">
    <source>
        <dbReference type="ARBA" id="ARBA00022692"/>
    </source>
</evidence>
<evidence type="ECO:0000256" key="2">
    <source>
        <dbReference type="ARBA" id="ARBA00022679"/>
    </source>
</evidence>
<comment type="subcellular location">
    <subcellularLocation>
        <location evidence="1">Membrane</location>
        <topology evidence="1">Multi-pass membrane protein</topology>
    </subcellularLocation>
</comment>
<evidence type="ECO:0000313" key="10">
    <source>
        <dbReference type="Proteomes" id="UP001458880"/>
    </source>
</evidence>
<comment type="domain">
    <text evidence="7">The DHHC domain is required for palmitoyltransferase activity.</text>
</comment>
<feature type="transmembrane region" description="Helical" evidence="7">
    <location>
        <begin position="208"/>
        <end position="233"/>
    </location>
</feature>
<protein>
    <recommendedName>
        <fullName evidence="7">Palmitoyltransferase</fullName>
        <ecNumber evidence="7">2.3.1.225</ecNumber>
    </recommendedName>
</protein>
<dbReference type="GO" id="GO:0019706">
    <property type="term" value="F:protein-cysteine S-palmitoyltransferase activity"/>
    <property type="evidence" value="ECO:0007669"/>
    <property type="project" value="UniProtKB-EC"/>
</dbReference>
<dbReference type="Proteomes" id="UP001458880">
    <property type="component" value="Unassembled WGS sequence"/>
</dbReference>
<accession>A0AAW1KGY4</accession>
<keyword evidence="4 7" id="KW-1133">Transmembrane helix</keyword>
<dbReference type="GO" id="GO:0016020">
    <property type="term" value="C:membrane"/>
    <property type="evidence" value="ECO:0007669"/>
    <property type="project" value="UniProtKB-SubCell"/>
</dbReference>
<evidence type="ECO:0000313" key="9">
    <source>
        <dbReference type="EMBL" id="KAK9718895.1"/>
    </source>
</evidence>
<evidence type="ECO:0000256" key="7">
    <source>
        <dbReference type="RuleBase" id="RU079119"/>
    </source>
</evidence>
<keyword evidence="2 7" id="KW-0808">Transferase</keyword>
<sequence>MALPSNNNHEFCWCCVKAVKWVPVLFILVIVFWSYYAYVVELCIVTIKSVWKQILYLIIYHILFGMFLWSYWQTVFTKSDKVPDKFKLPENEYETLVHAENEDMQRQILEQFSRNLPNVNRTINGSVRYCEKCRLIKPDRAHHCSVCGICILKMDHHCPWVNNCIGFTNYKFFVLFLGYALIYCIYVALTTMQYVIKLWHQGGRFHILFLFFVALMFAISLVSLFCYHCYLVLHNRTTLEAFRAPIFITGPDKQGFNLGKMDNFREVFGIQPNLWLIPVSTSLGDGVMYSTHSQHQPSMYHSMESTQTSLGNGYVFPRPQPPDDSQHLLSENYVEDEERSIDWLS</sequence>
<gene>
    <name evidence="9" type="ORF">QE152_g22931</name>
</gene>
<comment type="catalytic activity">
    <reaction evidence="7">
        <text>L-cysteinyl-[protein] + hexadecanoyl-CoA = S-hexadecanoyl-L-cysteinyl-[protein] + CoA</text>
        <dbReference type="Rhea" id="RHEA:36683"/>
        <dbReference type="Rhea" id="RHEA-COMP:10131"/>
        <dbReference type="Rhea" id="RHEA-COMP:11032"/>
        <dbReference type="ChEBI" id="CHEBI:29950"/>
        <dbReference type="ChEBI" id="CHEBI:57287"/>
        <dbReference type="ChEBI" id="CHEBI:57379"/>
        <dbReference type="ChEBI" id="CHEBI:74151"/>
        <dbReference type="EC" id="2.3.1.225"/>
    </reaction>
</comment>
<keyword evidence="6 7" id="KW-0012">Acyltransferase</keyword>
<dbReference type="PROSITE" id="PS50216">
    <property type="entry name" value="DHHC"/>
    <property type="match status" value="1"/>
</dbReference>
<keyword evidence="10" id="KW-1185">Reference proteome</keyword>
<evidence type="ECO:0000256" key="5">
    <source>
        <dbReference type="ARBA" id="ARBA00023136"/>
    </source>
</evidence>
<feature type="domain" description="Palmitoyltransferase DHHC" evidence="8">
    <location>
        <begin position="127"/>
        <end position="242"/>
    </location>
</feature>
<feature type="transmembrane region" description="Helical" evidence="7">
    <location>
        <begin position="172"/>
        <end position="196"/>
    </location>
</feature>
<dbReference type="Pfam" id="PF01529">
    <property type="entry name" value="DHHC"/>
    <property type="match status" value="1"/>
</dbReference>
<evidence type="ECO:0000256" key="1">
    <source>
        <dbReference type="ARBA" id="ARBA00004141"/>
    </source>
</evidence>
<comment type="caution">
    <text evidence="9">The sequence shown here is derived from an EMBL/GenBank/DDBJ whole genome shotgun (WGS) entry which is preliminary data.</text>
</comment>
<evidence type="ECO:0000259" key="8">
    <source>
        <dbReference type="Pfam" id="PF01529"/>
    </source>
</evidence>
<keyword evidence="3 7" id="KW-0812">Transmembrane</keyword>
<dbReference type="PANTHER" id="PTHR12246">
    <property type="entry name" value="PALMITOYLTRANSFERASE ZDHHC16"/>
    <property type="match status" value="1"/>
</dbReference>
<dbReference type="AlphaFoldDB" id="A0AAW1KGY4"/>
<feature type="transmembrane region" description="Helical" evidence="7">
    <location>
        <begin position="25"/>
        <end position="47"/>
    </location>
</feature>